<proteinExistence type="predicted"/>
<organism evidence="1 2">
    <name type="scientific">Sunxiuqinia dokdonensis</name>
    <dbReference type="NCBI Taxonomy" id="1409788"/>
    <lineage>
        <taxon>Bacteria</taxon>
        <taxon>Pseudomonadati</taxon>
        <taxon>Bacteroidota</taxon>
        <taxon>Bacteroidia</taxon>
        <taxon>Marinilabiliales</taxon>
        <taxon>Prolixibacteraceae</taxon>
        <taxon>Sunxiuqinia</taxon>
    </lineage>
</organism>
<protein>
    <submittedName>
        <fullName evidence="1">Uncharacterized protein</fullName>
    </submittedName>
</protein>
<dbReference type="Proteomes" id="UP000036958">
    <property type="component" value="Unassembled WGS sequence"/>
</dbReference>
<gene>
    <name evidence="1" type="ORF">NC99_18100</name>
</gene>
<name>A0A0L8VA56_9BACT</name>
<dbReference type="EMBL" id="LGIA01000144">
    <property type="protein sequence ID" value="KOH45360.1"/>
    <property type="molecule type" value="Genomic_DNA"/>
</dbReference>
<keyword evidence="2" id="KW-1185">Reference proteome</keyword>
<evidence type="ECO:0000313" key="2">
    <source>
        <dbReference type="Proteomes" id="UP000036958"/>
    </source>
</evidence>
<dbReference type="AlphaFoldDB" id="A0A0L8VA56"/>
<accession>A0A0L8VA56</accession>
<reference evidence="2" key="1">
    <citation type="submission" date="2015-07" db="EMBL/GenBank/DDBJ databases">
        <title>Genome sequencing of Sunxiuqinia dokdonensis strain SK.</title>
        <authorList>
            <person name="Ahn S."/>
            <person name="Kim B.-C."/>
        </authorList>
    </citation>
    <scope>NUCLEOTIDE SEQUENCE [LARGE SCALE GENOMIC DNA]</scope>
    <source>
        <strain evidence="2">SK</strain>
    </source>
</reference>
<comment type="caution">
    <text evidence="1">The sequence shown here is derived from an EMBL/GenBank/DDBJ whole genome shotgun (WGS) entry which is preliminary data.</text>
</comment>
<sequence>MNPKCFEDFTFYAKLKNLLDMDWQTNRLSYKLTKVLCC</sequence>
<evidence type="ECO:0000313" key="1">
    <source>
        <dbReference type="EMBL" id="KOH45360.1"/>
    </source>
</evidence>